<dbReference type="InterPro" id="IPR006047">
    <property type="entry name" value="GH13_cat_dom"/>
</dbReference>
<dbReference type="GO" id="GO:0005975">
    <property type="term" value="P:carbohydrate metabolic process"/>
    <property type="evidence" value="ECO:0007669"/>
    <property type="project" value="InterPro"/>
</dbReference>
<proteinExistence type="inferred from homology"/>
<dbReference type="CDD" id="cd11326">
    <property type="entry name" value="AmyAc_Glg_debranch"/>
    <property type="match status" value="1"/>
</dbReference>
<keyword evidence="2" id="KW-0809">Transit peptide</keyword>
<dbReference type="InterPro" id="IPR013780">
    <property type="entry name" value="Glyco_hydro_b"/>
</dbReference>
<dbReference type="Gene3D" id="2.60.40.10">
    <property type="entry name" value="Immunoglobulins"/>
    <property type="match status" value="1"/>
</dbReference>
<dbReference type="InterPro" id="IPR014756">
    <property type="entry name" value="Ig_E-set"/>
</dbReference>
<keyword evidence="4" id="KW-0326">Glycosidase</keyword>
<dbReference type="KEGG" id="pmf:P9303_05691"/>
<dbReference type="SUPFAM" id="SSF51445">
    <property type="entry name" value="(Trans)glycosidases"/>
    <property type="match status" value="1"/>
</dbReference>
<dbReference type="HOGENOM" id="CLU_011725_1_1_3"/>
<dbReference type="Pfam" id="PF00128">
    <property type="entry name" value="Alpha-amylase"/>
    <property type="match status" value="1"/>
</dbReference>
<evidence type="ECO:0000256" key="1">
    <source>
        <dbReference type="ARBA" id="ARBA00008061"/>
    </source>
</evidence>
<dbReference type="InterPro" id="IPR013783">
    <property type="entry name" value="Ig-like_fold"/>
</dbReference>
<dbReference type="EMBL" id="CP000554">
    <property type="protein sequence ID" value="ABM77321.1"/>
    <property type="molecule type" value="Genomic_DNA"/>
</dbReference>
<dbReference type="Pfam" id="PF02922">
    <property type="entry name" value="CBM_48"/>
    <property type="match status" value="1"/>
</dbReference>
<evidence type="ECO:0000313" key="4">
    <source>
        <dbReference type="EMBL" id="ABM77321.1"/>
    </source>
</evidence>
<dbReference type="Pfam" id="PF21156">
    <property type="entry name" value="ISOA1-3_C"/>
    <property type="match status" value="1"/>
</dbReference>
<dbReference type="SUPFAM" id="SSF51011">
    <property type="entry name" value="Glycosyl hydrolase domain"/>
    <property type="match status" value="1"/>
</dbReference>
<evidence type="ECO:0000313" key="5">
    <source>
        <dbReference type="Proteomes" id="UP000002274"/>
    </source>
</evidence>
<dbReference type="STRING" id="59922.P9303_05691"/>
<dbReference type="Gene3D" id="2.60.40.1180">
    <property type="entry name" value="Golgi alpha-mannosidase II"/>
    <property type="match status" value="1"/>
</dbReference>
<dbReference type="CAZy" id="CBM48">
    <property type="family name" value="Carbohydrate-Binding Module Family 48"/>
</dbReference>
<protein>
    <submittedName>
        <fullName evidence="4">Putative isoamylase</fullName>
        <ecNumber evidence="4">3.2.1.68</ecNumber>
    </submittedName>
</protein>
<dbReference type="CAZy" id="GH13">
    <property type="family name" value="Glycoside Hydrolase Family 13"/>
</dbReference>
<keyword evidence="4" id="KW-0378">Hydrolase</keyword>
<accession>A2C761</accession>
<dbReference type="AlphaFoldDB" id="A2C761"/>
<dbReference type="CDD" id="cd02856">
    <property type="entry name" value="E_set_GDE_Isoamylase_N"/>
    <property type="match status" value="1"/>
</dbReference>
<comment type="similarity">
    <text evidence="1">Belongs to the glycosyl hydrolase 13 family.</text>
</comment>
<reference evidence="4 5" key="1">
    <citation type="journal article" date="2007" name="PLoS Genet.">
        <title>Patterns and implications of gene gain and loss in the evolution of Prochlorococcus.</title>
        <authorList>
            <person name="Kettler G.C."/>
            <person name="Martiny A.C."/>
            <person name="Huang K."/>
            <person name="Zucker J."/>
            <person name="Coleman M.L."/>
            <person name="Rodrigue S."/>
            <person name="Chen F."/>
            <person name="Lapidus A."/>
            <person name="Ferriera S."/>
            <person name="Johnson J."/>
            <person name="Steglich C."/>
            <person name="Church G.M."/>
            <person name="Richardson P."/>
            <person name="Chisholm S.W."/>
        </authorList>
    </citation>
    <scope>NUCLEOTIDE SEQUENCE [LARGE SCALE GENOMIC DNA]</scope>
    <source>
        <strain evidence="4 5">MIT 9303</strain>
    </source>
</reference>
<evidence type="ECO:0000256" key="2">
    <source>
        <dbReference type="ARBA" id="ARBA00022946"/>
    </source>
</evidence>
<dbReference type="GO" id="GO:0019156">
    <property type="term" value="F:isoamylase activity"/>
    <property type="evidence" value="ECO:0007669"/>
    <property type="project" value="UniProtKB-EC"/>
</dbReference>
<organism evidence="4 5">
    <name type="scientific">Prochlorococcus marinus (strain MIT 9303)</name>
    <dbReference type="NCBI Taxonomy" id="59922"/>
    <lineage>
        <taxon>Bacteria</taxon>
        <taxon>Bacillati</taxon>
        <taxon>Cyanobacteriota</taxon>
        <taxon>Cyanophyceae</taxon>
        <taxon>Synechococcales</taxon>
        <taxon>Prochlorococcaceae</taxon>
        <taxon>Prochlorococcus</taxon>
    </lineage>
</organism>
<dbReference type="InterPro" id="IPR044505">
    <property type="entry name" value="GlgX_Isoamylase_N_E_set"/>
</dbReference>
<dbReference type="SMART" id="SM00642">
    <property type="entry name" value="Aamy"/>
    <property type="match status" value="1"/>
</dbReference>
<dbReference type="SUPFAM" id="SSF81296">
    <property type="entry name" value="E set domains"/>
    <property type="match status" value="1"/>
</dbReference>
<sequence>MPNAFCLAADTAVSKMHLGTPWPLGSTITTRGVNFSVAAPTAKRVELLLFADANATQPEHILELQPCHRSGDYWHVEVEGLRTGCCYGYRIFGPHNTGSDSFHPSKVLLDPCTRAITGWDIYQREQAKGSSPNIQACLKGVVCEREHFDFASHPRPRTPWNRSVIYELHVGGFSSGPKSEVTPQRQGTFLGLIDKLPYLRQLGITAIELLPIFAFDPSDAPTGRDNYWGYSPLNWFTPHPKYVHGDDPLQARQQVRELVAACHDEGIEVILDVVYNHTTEGSLDGPTLSWRGFSDALYYHQNDSGEYLDVSGCGNSIAANRPIVRQLILESMRCWAIELGVDGFRFDLGIALSRGEGLKPLEHPPLFEEIEADPELSDLKLFSEPWDCGGLYRLSDFPAQRIGTWNGHYRDDLRAFWKGDEDSAWRMGQRLSGSADLYKGEPAPLGRSLNFITAHDGFTLNDLVSFNRKHNLANGESNRDGENHNNSWNNGIEGPCSDHAVQALRHRQMRNLIATLLLSRGVPMLLMGDEVGRSQGGNNNSWCQDNPLGWMLWNPEQCDMDLHLFVSRLLMIRQQLSELFCPINPPPEEMPVSLQQSPDDLWLQWHGVEIDKPDWGSWSHTICYSLNRGSSGAVMWMGFNAYSKAMHFDLPKPTSAWHLLLDTACPSPDDLPARPNAWTSVDIDLQNRSMLILMAEEYASKLKL</sequence>
<evidence type="ECO:0000259" key="3">
    <source>
        <dbReference type="SMART" id="SM00642"/>
    </source>
</evidence>
<dbReference type="InterPro" id="IPR017853">
    <property type="entry name" value="GH"/>
</dbReference>
<name>A2C761_PROM3</name>
<dbReference type="Gene3D" id="3.20.20.80">
    <property type="entry name" value="Glycosidases"/>
    <property type="match status" value="1"/>
</dbReference>
<dbReference type="EC" id="3.2.1.68" evidence="4"/>
<feature type="domain" description="Glycosyl hydrolase family 13 catalytic" evidence="3">
    <location>
        <begin position="167"/>
        <end position="573"/>
    </location>
</feature>
<gene>
    <name evidence="4" type="primary">glgX</name>
    <name evidence="4" type="ordered locus">P9303_05691</name>
</gene>
<dbReference type="Proteomes" id="UP000002274">
    <property type="component" value="Chromosome"/>
</dbReference>
<dbReference type="InterPro" id="IPR048650">
    <property type="entry name" value="ISOA1-3-like_C"/>
</dbReference>
<dbReference type="InterPro" id="IPR004193">
    <property type="entry name" value="Glyco_hydro_13_N"/>
</dbReference>
<dbReference type="PANTHER" id="PTHR43002">
    <property type="entry name" value="GLYCOGEN DEBRANCHING ENZYME"/>
    <property type="match status" value="1"/>
</dbReference>